<reference evidence="10" key="1">
    <citation type="submission" date="2025-08" db="UniProtKB">
        <authorList>
            <consortium name="Ensembl"/>
        </authorList>
    </citation>
    <scope>IDENTIFICATION</scope>
</reference>
<dbReference type="InterPro" id="IPR013098">
    <property type="entry name" value="Ig_I-set"/>
</dbReference>
<dbReference type="InterPro" id="IPR003598">
    <property type="entry name" value="Ig_sub2"/>
</dbReference>
<comment type="subcellular location">
    <subcellularLocation>
        <location evidence="1">Secreted</location>
    </subcellularLocation>
</comment>
<proteinExistence type="predicted"/>
<protein>
    <submittedName>
        <fullName evidence="10">Kazal-type serine peptidase inhibitor domain 2</fullName>
    </submittedName>
</protein>
<evidence type="ECO:0000259" key="8">
    <source>
        <dbReference type="PROSITE" id="PS51323"/>
    </source>
</evidence>
<evidence type="ECO:0000256" key="3">
    <source>
        <dbReference type="ARBA" id="ARBA00022729"/>
    </source>
</evidence>
<evidence type="ECO:0000256" key="4">
    <source>
        <dbReference type="ARBA" id="ARBA00023157"/>
    </source>
</evidence>
<feature type="domain" description="Ig-like" evidence="7">
    <location>
        <begin position="164"/>
        <end position="261"/>
    </location>
</feature>
<evidence type="ECO:0000256" key="2">
    <source>
        <dbReference type="ARBA" id="ARBA00022525"/>
    </source>
</evidence>
<dbReference type="Gene3D" id="4.10.40.20">
    <property type="match status" value="1"/>
</dbReference>
<dbReference type="GeneTree" id="ENSGT00530000063555"/>
<dbReference type="SUPFAM" id="SSF48726">
    <property type="entry name" value="Immunoglobulin"/>
    <property type="match status" value="1"/>
</dbReference>
<dbReference type="InterPro" id="IPR036058">
    <property type="entry name" value="Kazal_dom_sf"/>
</dbReference>
<keyword evidence="4" id="KW-1015">Disulfide bond</keyword>
<evidence type="ECO:0000313" key="10">
    <source>
        <dbReference type="Ensembl" id="ENSPKIP00000002086.1"/>
    </source>
</evidence>
<keyword evidence="5" id="KW-0393">Immunoglobulin domain</keyword>
<dbReference type="SMART" id="SM00280">
    <property type="entry name" value="KAZAL"/>
    <property type="match status" value="1"/>
</dbReference>
<dbReference type="AlphaFoldDB" id="A0A3B3Q9L9"/>
<dbReference type="InterPro" id="IPR000867">
    <property type="entry name" value="IGFBP-like"/>
</dbReference>
<dbReference type="Gene3D" id="2.60.40.10">
    <property type="entry name" value="Immunoglobulins"/>
    <property type="match status" value="1"/>
</dbReference>
<feature type="signal peptide" evidence="6">
    <location>
        <begin position="1"/>
        <end position="23"/>
    </location>
</feature>
<keyword evidence="2" id="KW-0964">Secreted</keyword>
<dbReference type="PANTHER" id="PTHR14186:SF23">
    <property type="entry name" value="KAZAL-TYPE SERINE PEPTIDASE INHIBITOR DOMAIN 2"/>
    <property type="match status" value="1"/>
</dbReference>
<dbReference type="Proteomes" id="UP000261540">
    <property type="component" value="Unplaced"/>
</dbReference>
<reference evidence="10" key="2">
    <citation type="submission" date="2025-09" db="UniProtKB">
        <authorList>
            <consortium name="Ensembl"/>
        </authorList>
    </citation>
    <scope>IDENTIFICATION</scope>
</reference>
<dbReference type="InterPro" id="IPR013783">
    <property type="entry name" value="Ig-like_fold"/>
</dbReference>
<dbReference type="PROSITE" id="PS51465">
    <property type="entry name" value="KAZAL_2"/>
    <property type="match status" value="1"/>
</dbReference>
<dbReference type="SUPFAM" id="SSF100895">
    <property type="entry name" value="Kazal-type serine protease inhibitors"/>
    <property type="match status" value="1"/>
</dbReference>
<evidence type="ECO:0000256" key="1">
    <source>
        <dbReference type="ARBA" id="ARBA00004613"/>
    </source>
</evidence>
<dbReference type="GO" id="GO:0009966">
    <property type="term" value="P:regulation of signal transduction"/>
    <property type="evidence" value="ECO:0007669"/>
    <property type="project" value="TreeGrafter"/>
</dbReference>
<evidence type="ECO:0000256" key="6">
    <source>
        <dbReference type="SAM" id="SignalP"/>
    </source>
</evidence>
<dbReference type="Ensembl" id="ENSPKIT00000026025.1">
    <property type="protein sequence ID" value="ENSPKIP00000002086.1"/>
    <property type="gene ID" value="ENSPKIG00000020104.1"/>
</dbReference>
<feature type="chain" id="PRO_5017277152" evidence="6">
    <location>
        <begin position="24"/>
        <end position="320"/>
    </location>
</feature>
<dbReference type="GO" id="GO:0001558">
    <property type="term" value="P:regulation of cell growth"/>
    <property type="evidence" value="ECO:0007669"/>
    <property type="project" value="InterPro"/>
</dbReference>
<accession>A0A3B3Q9L9</accession>
<dbReference type="InterPro" id="IPR002350">
    <property type="entry name" value="Kazal_dom"/>
</dbReference>
<dbReference type="PROSITE" id="PS50835">
    <property type="entry name" value="IG_LIKE"/>
    <property type="match status" value="1"/>
</dbReference>
<sequence>QLPVSLLLMAVLLVLLLFPLAEPRPAHGLRPADRQRAMGRQGTCPECRPERCLPGLRCPAGRTRDACGCCWECGNGEGQLCDPETASRSFYGRCAEGLRCRTPPRDPISGRSPKAQCVCSRQEVLCGSDQRTYENVCQLRAAQYRLGADGKLSVAHHGPCKAKPVIVSPPRDVIDMEGSDIIFSCEVLSYPMAVVEWRKERNSVFLPADDSNMVVQAHGGPRRFELTGWLQIQTIRRADQGVYTCTARSPFGEVSASARLQVLDRGASTGPNGRKWLLVQFRESISEGQGPAGRRPSLGKQTACPVNGDLLQNLPRGLDF</sequence>
<dbReference type="InterPro" id="IPR007110">
    <property type="entry name" value="Ig-like_dom"/>
</dbReference>
<organism evidence="10 11">
    <name type="scientific">Paramormyrops kingsleyae</name>
    <dbReference type="NCBI Taxonomy" id="1676925"/>
    <lineage>
        <taxon>Eukaryota</taxon>
        <taxon>Metazoa</taxon>
        <taxon>Chordata</taxon>
        <taxon>Craniata</taxon>
        <taxon>Vertebrata</taxon>
        <taxon>Euteleostomi</taxon>
        <taxon>Actinopterygii</taxon>
        <taxon>Neopterygii</taxon>
        <taxon>Teleostei</taxon>
        <taxon>Osteoglossocephala</taxon>
        <taxon>Osteoglossomorpha</taxon>
        <taxon>Osteoglossiformes</taxon>
        <taxon>Mormyridae</taxon>
        <taxon>Paramormyrops</taxon>
    </lineage>
</organism>
<dbReference type="PROSITE" id="PS51323">
    <property type="entry name" value="IGFBP_N_2"/>
    <property type="match status" value="1"/>
</dbReference>
<feature type="domain" description="IGFBP N-terminal" evidence="8">
    <location>
        <begin position="40"/>
        <end position="120"/>
    </location>
</feature>
<dbReference type="Gene3D" id="3.30.60.30">
    <property type="match status" value="1"/>
</dbReference>
<evidence type="ECO:0000259" key="9">
    <source>
        <dbReference type="PROSITE" id="PS51465"/>
    </source>
</evidence>
<evidence type="ECO:0000259" key="7">
    <source>
        <dbReference type="PROSITE" id="PS50835"/>
    </source>
</evidence>
<keyword evidence="3 6" id="KW-0732">Signal</keyword>
<name>A0A3B3Q9L9_9TELE</name>
<dbReference type="GO" id="GO:0005615">
    <property type="term" value="C:extracellular space"/>
    <property type="evidence" value="ECO:0007669"/>
    <property type="project" value="TreeGrafter"/>
</dbReference>
<dbReference type="Pfam" id="PF07648">
    <property type="entry name" value="Kazal_2"/>
    <property type="match status" value="1"/>
</dbReference>
<keyword evidence="11" id="KW-1185">Reference proteome</keyword>
<dbReference type="InterPro" id="IPR009030">
    <property type="entry name" value="Growth_fac_rcpt_cys_sf"/>
</dbReference>
<dbReference type="Pfam" id="PF00219">
    <property type="entry name" value="IGFBP"/>
    <property type="match status" value="1"/>
</dbReference>
<dbReference type="SUPFAM" id="SSF57184">
    <property type="entry name" value="Growth factor receptor domain"/>
    <property type="match status" value="1"/>
</dbReference>
<dbReference type="FunFam" id="2.60.40.10:FF:000032">
    <property type="entry name" value="palladin isoform X1"/>
    <property type="match status" value="1"/>
</dbReference>
<dbReference type="InterPro" id="IPR003599">
    <property type="entry name" value="Ig_sub"/>
</dbReference>
<dbReference type="InterPro" id="IPR036179">
    <property type="entry name" value="Ig-like_dom_sf"/>
</dbReference>
<feature type="domain" description="Kazal-like" evidence="9">
    <location>
        <begin position="95"/>
        <end position="162"/>
    </location>
</feature>
<evidence type="ECO:0000256" key="5">
    <source>
        <dbReference type="ARBA" id="ARBA00023319"/>
    </source>
</evidence>
<dbReference type="InterPro" id="IPR011390">
    <property type="entry name" value="IGFBP_rP_mac25"/>
</dbReference>
<dbReference type="SMART" id="SM00408">
    <property type="entry name" value="IGc2"/>
    <property type="match status" value="1"/>
</dbReference>
<dbReference type="SMART" id="SM00409">
    <property type="entry name" value="IG"/>
    <property type="match status" value="1"/>
</dbReference>
<evidence type="ECO:0000313" key="11">
    <source>
        <dbReference type="Proteomes" id="UP000261540"/>
    </source>
</evidence>
<dbReference type="PANTHER" id="PTHR14186">
    <property type="entry name" value="INSULIN-LIKE GROWTH FACTOR BINDING PROTEIN-RELATED"/>
    <property type="match status" value="1"/>
</dbReference>
<dbReference type="Pfam" id="PF07679">
    <property type="entry name" value="I-set"/>
    <property type="match status" value="1"/>
</dbReference>
<dbReference type="GO" id="GO:0005520">
    <property type="term" value="F:insulin-like growth factor binding"/>
    <property type="evidence" value="ECO:0007669"/>
    <property type="project" value="InterPro"/>
</dbReference>
<dbReference type="CDD" id="cd00104">
    <property type="entry name" value="KAZAL_FS"/>
    <property type="match status" value="1"/>
</dbReference>